<dbReference type="GO" id="GO:0005737">
    <property type="term" value="C:cytoplasm"/>
    <property type="evidence" value="ECO:0007669"/>
    <property type="project" value="UniProtKB-SubCell"/>
</dbReference>
<keyword evidence="9" id="KW-1185">Reference proteome</keyword>
<dbReference type="EMBL" id="FOOK01000016">
    <property type="protein sequence ID" value="SFG11644.1"/>
    <property type="molecule type" value="Genomic_DNA"/>
</dbReference>
<dbReference type="InterPro" id="IPR011055">
    <property type="entry name" value="Dup_hybrid_motif"/>
</dbReference>
<dbReference type="InterPro" id="IPR001127">
    <property type="entry name" value="PTS_EIIA_1_perm"/>
</dbReference>
<evidence type="ECO:0000256" key="2">
    <source>
        <dbReference type="ARBA" id="ARBA00022448"/>
    </source>
</evidence>
<accession>A0A1I2P6E7</accession>
<dbReference type="PROSITE" id="PS00371">
    <property type="entry name" value="PTS_EIIA_TYPE_1_HIS"/>
    <property type="match status" value="1"/>
</dbReference>
<dbReference type="PANTHER" id="PTHR45008">
    <property type="entry name" value="PTS SYSTEM GLUCOSE-SPECIFIC EIIA COMPONENT"/>
    <property type="match status" value="1"/>
</dbReference>
<organism evidence="8 9">
    <name type="scientific">Planifilum fulgidum</name>
    <dbReference type="NCBI Taxonomy" id="201973"/>
    <lineage>
        <taxon>Bacteria</taxon>
        <taxon>Bacillati</taxon>
        <taxon>Bacillota</taxon>
        <taxon>Bacilli</taxon>
        <taxon>Bacillales</taxon>
        <taxon>Thermoactinomycetaceae</taxon>
        <taxon>Planifilum</taxon>
    </lineage>
</organism>
<keyword evidence="2" id="KW-0813">Transport</keyword>
<dbReference type="AlphaFoldDB" id="A0A1I2P6E7"/>
<keyword evidence="5" id="KW-0598">Phosphotransferase system</keyword>
<evidence type="ECO:0000256" key="1">
    <source>
        <dbReference type="ARBA" id="ARBA00004496"/>
    </source>
</evidence>
<dbReference type="OrthoDB" id="92465at2"/>
<name>A0A1I2P6E7_9BACL</name>
<keyword evidence="4" id="KW-0808">Transferase</keyword>
<dbReference type="Pfam" id="PF00358">
    <property type="entry name" value="PTS_EIIA_1"/>
    <property type="match status" value="1"/>
</dbReference>
<evidence type="ECO:0000313" key="8">
    <source>
        <dbReference type="EMBL" id="SFG11644.1"/>
    </source>
</evidence>
<proteinExistence type="predicted"/>
<dbReference type="RefSeq" id="WP_092038634.1">
    <property type="nucleotide sequence ID" value="NZ_FOOK01000016.1"/>
</dbReference>
<dbReference type="STRING" id="201973.SAMN04488025_11628"/>
<dbReference type="PANTHER" id="PTHR45008:SF1">
    <property type="entry name" value="PTS SYSTEM GLUCOSE-SPECIFIC EIIA COMPONENT"/>
    <property type="match status" value="1"/>
</dbReference>
<dbReference type="PROSITE" id="PS51093">
    <property type="entry name" value="PTS_EIIA_TYPE_1"/>
    <property type="match status" value="1"/>
</dbReference>
<evidence type="ECO:0000259" key="7">
    <source>
        <dbReference type="PROSITE" id="PS51093"/>
    </source>
</evidence>
<dbReference type="GO" id="GO:0016301">
    <property type="term" value="F:kinase activity"/>
    <property type="evidence" value="ECO:0007669"/>
    <property type="project" value="UniProtKB-KW"/>
</dbReference>
<reference evidence="8 9" key="1">
    <citation type="submission" date="2016-10" db="EMBL/GenBank/DDBJ databases">
        <authorList>
            <person name="de Groot N.N."/>
        </authorList>
    </citation>
    <scope>NUCLEOTIDE SEQUENCE [LARGE SCALE GENOMIC DNA]</scope>
    <source>
        <strain evidence="8 9">DSM 44945</strain>
    </source>
</reference>
<feature type="domain" description="PTS EIIA type-1" evidence="7">
    <location>
        <begin position="39"/>
        <end position="143"/>
    </location>
</feature>
<dbReference type="FunFam" id="2.70.70.10:FF:000001">
    <property type="entry name" value="PTS system glucose-specific IIA component"/>
    <property type="match status" value="1"/>
</dbReference>
<evidence type="ECO:0000256" key="3">
    <source>
        <dbReference type="ARBA" id="ARBA00022597"/>
    </source>
</evidence>
<dbReference type="Proteomes" id="UP000198661">
    <property type="component" value="Unassembled WGS sequence"/>
</dbReference>
<sequence>MIKVPFWRRKKSASSDEPAWIRIHAPFSGKTVPLTEVPDPVFARKMVGDGVAILPESDMLLSPVGGTLTHLFPTGHAAGITTDEGLEILVHIGINTVELKGDGFTVLATPGKRVEAGEPIIRIDLEKLQRTAKSMVSPVVVTNMERVAKIKPAASSAVRSGTDELLRVLPKPPKDQ</sequence>
<dbReference type="SUPFAM" id="SSF51261">
    <property type="entry name" value="Duplicated hybrid motif"/>
    <property type="match status" value="1"/>
</dbReference>
<keyword evidence="6" id="KW-0418">Kinase</keyword>
<dbReference type="InterPro" id="IPR050890">
    <property type="entry name" value="PTS_EIIA_component"/>
</dbReference>
<comment type="subcellular location">
    <subcellularLocation>
        <location evidence="1">Cytoplasm</location>
    </subcellularLocation>
</comment>
<evidence type="ECO:0000256" key="5">
    <source>
        <dbReference type="ARBA" id="ARBA00022683"/>
    </source>
</evidence>
<dbReference type="Gene3D" id="2.70.70.10">
    <property type="entry name" value="Glucose Permease (Domain IIA)"/>
    <property type="match status" value="1"/>
</dbReference>
<evidence type="ECO:0000256" key="4">
    <source>
        <dbReference type="ARBA" id="ARBA00022679"/>
    </source>
</evidence>
<evidence type="ECO:0000313" key="9">
    <source>
        <dbReference type="Proteomes" id="UP000198661"/>
    </source>
</evidence>
<dbReference type="GO" id="GO:0009401">
    <property type="term" value="P:phosphoenolpyruvate-dependent sugar phosphotransferase system"/>
    <property type="evidence" value="ECO:0007669"/>
    <property type="project" value="UniProtKB-KW"/>
</dbReference>
<gene>
    <name evidence="8" type="ORF">SAMN04488025_11628</name>
</gene>
<keyword evidence="3" id="KW-0762">Sugar transport</keyword>
<evidence type="ECO:0000256" key="6">
    <source>
        <dbReference type="ARBA" id="ARBA00022777"/>
    </source>
</evidence>
<protein>
    <submittedName>
        <fullName evidence="8">PTS system, glucose-specific IIA component</fullName>
    </submittedName>
</protein>
<dbReference type="NCBIfam" id="TIGR00830">
    <property type="entry name" value="PTBA"/>
    <property type="match status" value="1"/>
</dbReference>